<dbReference type="EMBL" id="LN885086">
    <property type="protein sequence ID" value="CUQ66203.1"/>
    <property type="molecule type" value="Genomic_DNA"/>
</dbReference>
<evidence type="ECO:0000313" key="2">
    <source>
        <dbReference type="Proteomes" id="UP000066284"/>
    </source>
</evidence>
<dbReference type="RefSeq" id="WP_062484098.1">
    <property type="nucleotide sequence ID" value="NZ_LN885086.1"/>
</dbReference>
<sequence length="275" mass="30642">MRHTIKTVEDLGWLIAHTGGFRSGYVTDVQMSKRRLFDEESGRDIPAGTTVSVTIRYQAYGSIRVAKLTMTGVTDFSLLEQEGADCSSLDVIQAEYSAGRLRFWFDPQGELYIVCDEAHFQEVSAPIASPNAFADLARWTFQGQTADGPTVQWLLDQLDEAGLPCFWTSTKRDATVNPTITPMIIWEGDLIPADRPTGHETNAVRAMLYKPLAGQGFGLMLRVLGSQDRQARRIVEILACHITRNFEGTCLVGTTIIPGHEWESWVTRNSRARSV</sequence>
<dbReference type="AlphaFoldDB" id="A0A0S4KV34"/>
<reference evidence="2" key="1">
    <citation type="submission" date="2015-09" db="EMBL/GenBank/DDBJ databases">
        <authorList>
            <person name="Daims H."/>
        </authorList>
    </citation>
    <scope>NUCLEOTIDE SEQUENCE [LARGE SCALE GENOMIC DNA]</scope>
</reference>
<keyword evidence="2" id="KW-1185">Reference proteome</keyword>
<dbReference type="Proteomes" id="UP000066284">
    <property type="component" value="Chromosome 1"/>
</dbReference>
<dbReference type="KEGG" id="nio:NITINOP_1228"/>
<gene>
    <name evidence="1" type="ORF">NITINOP_1228</name>
</gene>
<evidence type="ECO:0000313" key="1">
    <source>
        <dbReference type="EMBL" id="CUQ66203.1"/>
    </source>
</evidence>
<organism evidence="1 2">
    <name type="scientific">Candidatus Nitrospira inopinata</name>
    <dbReference type="NCBI Taxonomy" id="1715989"/>
    <lineage>
        <taxon>Bacteria</taxon>
        <taxon>Pseudomonadati</taxon>
        <taxon>Nitrospirota</taxon>
        <taxon>Nitrospiria</taxon>
        <taxon>Nitrospirales</taxon>
        <taxon>Nitrospiraceae</taxon>
        <taxon>Nitrospira</taxon>
    </lineage>
</organism>
<protein>
    <submittedName>
        <fullName evidence="1">Uncharacterized protein</fullName>
    </submittedName>
</protein>
<accession>A0A0S4KV34</accession>
<proteinExistence type="predicted"/>
<dbReference type="OrthoDB" id="9780692at2"/>
<name>A0A0S4KV34_9BACT</name>